<protein>
    <submittedName>
        <fullName evidence="1">Fluoride efflux transporter CrcB</fullName>
    </submittedName>
</protein>
<comment type="caution">
    <text evidence="1">The sequence shown here is derived from an EMBL/GenBank/DDBJ whole genome shotgun (WGS) entry which is preliminary data.</text>
</comment>
<sequence length="128" mass="13806">MKTTIIAGLGGFLGTCLRFLSEKLGALICHLSFPLGTFMANMLGCLIIGLLYGYLDKTGKLSKTQNALWITGFCGGFTTFSSFSDEMVGMLKTGDCAMFWFYLLVSLFFGISMVALGASVNYKNTANS</sequence>
<dbReference type="Proteomes" id="UP000306319">
    <property type="component" value="Unassembled WGS sequence"/>
</dbReference>
<dbReference type="EMBL" id="SRYB01000061">
    <property type="protein sequence ID" value="TGY75484.1"/>
    <property type="molecule type" value="Genomic_DNA"/>
</dbReference>
<gene>
    <name evidence="1" type="primary">crcB</name>
    <name evidence="1" type="ORF">E5331_19895</name>
</gene>
<evidence type="ECO:0000313" key="2">
    <source>
        <dbReference type="Proteomes" id="UP000306319"/>
    </source>
</evidence>
<organism evidence="1 2">
    <name type="scientific">Lepagella muris</name>
    <dbReference type="NCBI Taxonomy" id="3032870"/>
    <lineage>
        <taxon>Bacteria</taxon>
        <taxon>Pseudomonadati</taxon>
        <taxon>Bacteroidota</taxon>
        <taxon>Bacteroidia</taxon>
        <taxon>Bacteroidales</taxon>
        <taxon>Muribaculaceae</taxon>
        <taxon>Lepagella</taxon>
    </lineage>
</organism>
<evidence type="ECO:0000313" key="1">
    <source>
        <dbReference type="EMBL" id="TGY75484.1"/>
    </source>
</evidence>
<accession>A0AC61RAV8</accession>
<keyword evidence="2" id="KW-1185">Reference proteome</keyword>
<reference evidence="1" key="1">
    <citation type="submission" date="2019-04" db="EMBL/GenBank/DDBJ databases">
        <title>Microbes associate with the intestines of laboratory mice.</title>
        <authorList>
            <person name="Navarre W."/>
            <person name="Wong E."/>
            <person name="Huang K."/>
            <person name="Tropini C."/>
            <person name="Ng K."/>
            <person name="Yu B."/>
        </authorList>
    </citation>
    <scope>NUCLEOTIDE SEQUENCE</scope>
    <source>
        <strain evidence="1">NM04_E33</strain>
    </source>
</reference>
<name>A0AC61RAV8_9BACT</name>
<proteinExistence type="predicted"/>